<dbReference type="Proteomes" id="UP000251241">
    <property type="component" value="Unassembled WGS sequence"/>
</dbReference>
<dbReference type="SMART" id="SM00342">
    <property type="entry name" value="HTH_ARAC"/>
    <property type="match status" value="1"/>
</dbReference>
<dbReference type="GO" id="GO:0003700">
    <property type="term" value="F:DNA-binding transcription factor activity"/>
    <property type="evidence" value="ECO:0007669"/>
    <property type="project" value="InterPro"/>
</dbReference>
<keyword evidence="3" id="KW-0804">Transcription</keyword>
<dbReference type="SUPFAM" id="SSF46689">
    <property type="entry name" value="Homeodomain-like"/>
    <property type="match status" value="2"/>
</dbReference>
<evidence type="ECO:0000256" key="1">
    <source>
        <dbReference type="ARBA" id="ARBA00023015"/>
    </source>
</evidence>
<dbReference type="Pfam" id="PF12833">
    <property type="entry name" value="HTH_18"/>
    <property type="match status" value="1"/>
</dbReference>
<dbReference type="PANTHER" id="PTHR43280">
    <property type="entry name" value="ARAC-FAMILY TRANSCRIPTIONAL REGULATOR"/>
    <property type="match status" value="1"/>
</dbReference>
<keyword evidence="2 5" id="KW-0238">DNA-binding</keyword>
<feature type="domain" description="HTH araC/xylS-type" evidence="4">
    <location>
        <begin position="163"/>
        <end position="262"/>
    </location>
</feature>
<dbReference type="InterPro" id="IPR009057">
    <property type="entry name" value="Homeodomain-like_sf"/>
</dbReference>
<reference evidence="5 6" key="1">
    <citation type="submission" date="2018-06" db="EMBL/GenBank/DDBJ databases">
        <authorList>
            <consortium name="Pathogen Informatics"/>
            <person name="Doyle S."/>
        </authorList>
    </citation>
    <scope>NUCLEOTIDE SEQUENCE [LARGE SCALE GENOMIC DNA]</scope>
    <source>
        <strain evidence="5 6">NCTC11343</strain>
    </source>
</reference>
<name>A0A2X2LN33_SPHMU</name>
<dbReference type="InterPro" id="IPR018060">
    <property type="entry name" value="HTH_AraC"/>
</dbReference>
<keyword evidence="1" id="KW-0805">Transcription regulation</keyword>
<evidence type="ECO:0000256" key="2">
    <source>
        <dbReference type="ARBA" id="ARBA00023125"/>
    </source>
</evidence>
<evidence type="ECO:0000313" key="6">
    <source>
        <dbReference type="Proteomes" id="UP000251241"/>
    </source>
</evidence>
<dbReference type="GO" id="GO:0043565">
    <property type="term" value="F:sequence-specific DNA binding"/>
    <property type="evidence" value="ECO:0007669"/>
    <property type="project" value="InterPro"/>
</dbReference>
<dbReference type="PANTHER" id="PTHR43280:SF2">
    <property type="entry name" value="HTH-TYPE TRANSCRIPTIONAL REGULATOR EXSA"/>
    <property type="match status" value="1"/>
</dbReference>
<accession>A0A2X2LN33</accession>
<dbReference type="Gene3D" id="1.10.10.60">
    <property type="entry name" value="Homeodomain-like"/>
    <property type="match status" value="1"/>
</dbReference>
<evidence type="ECO:0000256" key="3">
    <source>
        <dbReference type="ARBA" id="ARBA00023163"/>
    </source>
</evidence>
<proteinExistence type="predicted"/>
<dbReference type="AlphaFoldDB" id="A0A2X2LN33"/>
<dbReference type="PROSITE" id="PS01124">
    <property type="entry name" value="HTH_ARAC_FAMILY_2"/>
    <property type="match status" value="1"/>
</dbReference>
<organism evidence="5 6">
    <name type="scientific">Sphingobacterium multivorum</name>
    <dbReference type="NCBI Taxonomy" id="28454"/>
    <lineage>
        <taxon>Bacteria</taxon>
        <taxon>Pseudomonadati</taxon>
        <taxon>Bacteroidota</taxon>
        <taxon>Sphingobacteriia</taxon>
        <taxon>Sphingobacteriales</taxon>
        <taxon>Sphingobacteriaceae</taxon>
        <taxon>Sphingobacterium</taxon>
    </lineage>
</organism>
<gene>
    <name evidence="5" type="ORF">NCTC11343_05351</name>
</gene>
<protein>
    <submittedName>
        <fullName evidence="5">DNA-binding transcriptional activator FeaR</fullName>
    </submittedName>
</protein>
<evidence type="ECO:0000313" key="5">
    <source>
        <dbReference type="EMBL" id="SPZ94519.1"/>
    </source>
</evidence>
<sequence>MRGGKLKMKELFQTFKPKNPIVKKYVDYYYLDIKPNNVINKFLCFPHFNNTISIYRYHVRLENGEIKFDDNANPFQIFTPIRQKVLNVKQSGTVYRIVIVFHPLGIQQFYENLNFADYITDYEFFSPEELKEIFSTTQTKHISDFLDNALLHRFKKFESPILEQAIQYIFSNDEKISVTELSTYIGISRQHLNRLFQFHLGVSIKKFYEIVLFRQSVNKKLFENPESSFTEIAYEFNFSDQSHLNKIYKNLVDNSPRNFFSKGTILGKEDTFWHLDP</sequence>
<dbReference type="EMBL" id="UAUU01000011">
    <property type="protein sequence ID" value="SPZ94519.1"/>
    <property type="molecule type" value="Genomic_DNA"/>
</dbReference>
<evidence type="ECO:0000259" key="4">
    <source>
        <dbReference type="PROSITE" id="PS01124"/>
    </source>
</evidence>